<protein>
    <recommendedName>
        <fullName evidence="4">Transmembrane protein</fullName>
    </recommendedName>
</protein>
<organism evidence="2 3">
    <name type="scientific">Peronospora matthiolae</name>
    <dbReference type="NCBI Taxonomy" id="2874970"/>
    <lineage>
        <taxon>Eukaryota</taxon>
        <taxon>Sar</taxon>
        <taxon>Stramenopiles</taxon>
        <taxon>Oomycota</taxon>
        <taxon>Peronosporomycetes</taxon>
        <taxon>Peronosporales</taxon>
        <taxon>Peronosporaceae</taxon>
        <taxon>Peronospora</taxon>
    </lineage>
</organism>
<proteinExistence type="predicted"/>
<evidence type="ECO:0000313" key="3">
    <source>
        <dbReference type="Proteomes" id="UP001162060"/>
    </source>
</evidence>
<gene>
    <name evidence="2" type="ORF">PM001_LOCUS803</name>
</gene>
<comment type="caution">
    <text evidence="2">The sequence shown here is derived from an EMBL/GenBank/DDBJ whole genome shotgun (WGS) entry which is preliminary data.</text>
</comment>
<reference evidence="2" key="1">
    <citation type="submission" date="2024-01" db="EMBL/GenBank/DDBJ databases">
        <authorList>
            <person name="Webb A."/>
        </authorList>
    </citation>
    <scope>NUCLEOTIDE SEQUENCE</scope>
    <source>
        <strain evidence="2">Pm1</strain>
    </source>
</reference>
<feature type="transmembrane region" description="Helical" evidence="1">
    <location>
        <begin position="162"/>
        <end position="182"/>
    </location>
</feature>
<dbReference type="AlphaFoldDB" id="A0AAV1T0Y0"/>
<evidence type="ECO:0000313" key="2">
    <source>
        <dbReference type="EMBL" id="CAK7894458.1"/>
    </source>
</evidence>
<feature type="transmembrane region" description="Helical" evidence="1">
    <location>
        <begin position="711"/>
        <end position="733"/>
    </location>
</feature>
<dbReference type="EMBL" id="CAKLBY020000004">
    <property type="protein sequence ID" value="CAK7894458.1"/>
    <property type="molecule type" value="Genomic_DNA"/>
</dbReference>
<accession>A0AAV1T0Y0</accession>
<evidence type="ECO:0000256" key="1">
    <source>
        <dbReference type="SAM" id="Phobius"/>
    </source>
</evidence>
<keyword evidence="1" id="KW-0812">Transmembrane</keyword>
<keyword evidence="1" id="KW-0472">Membrane</keyword>
<feature type="transmembrane region" description="Helical" evidence="1">
    <location>
        <begin position="71"/>
        <end position="89"/>
    </location>
</feature>
<keyword evidence="1" id="KW-1133">Transmembrane helix</keyword>
<sequence>MHSPLSISQISLSQSYGSEYTSHGHGGRNNGSLMFDVETPSASSATKDFLYQRQVAPNAVPVLVRLQRNRILWTALLGVALIVVVMVFLQQGIVLKSYAVSTEASTSGSSSNIDTFNFIAGLFTAALVKPLLALVSAVVPAVLLCFFTRLTMQEKKSRWTQISLTLVGTVVLWFLLNGFMAVHVSEELVREDVVIGDDDLYENNSVSVLTTGNTSSSADTFLRSAIKLPDATAEHAAGQCRRSSPRRLPAQLDYGFQSRLWFGTLLPYAPETTSTNTISVSMMADDNLESKDEVKVPMKLSTARDLVSYAMRATDDFLREQDVEADASVFNFFGLPDTFDVASSEDVGMTQLLIESFNNTMNRAVNTREHLRNLSIAESSVEFVQFPWSTDSGNLVFEGVTLDIPMTKNFLRRDVNFRNDTTHSVEYGSRVPSGLFEINAKEECGRFGCIVSPVGAALTTAPADEGSQVRALPICLDEHGNEDYKATMDVNSKECEHRSTTSMLVLSFAKRIVGDSIRSSLVGDSKDEALVVTLRNARKIYQVTAGRLSWKTMDLASKYGASCEASDCSGLVFPLSGSNQQVVVGKNYIPVNNLTSYTPSLLSWTPLVSANAQEVDMSDILKSDFVFPENFQDTSGWTPVDGFRCERERGVFLDRVQNLHLYSEQSLQPAYTSALFWLFQYGAVKQQLSPSELSFSESVKYVDVTLSVPPLSATFTFVGCVMLVLMAALVFLGGKSREAEIERYFKPHNLARILLDDEAFSHKLLKCDLLNVGDKYLNSSELLDQFEISGLALRHCKRPNDVLIVPKVRQSPTTSAALVQAAHVV</sequence>
<dbReference type="Proteomes" id="UP001162060">
    <property type="component" value="Unassembled WGS sequence"/>
</dbReference>
<feature type="transmembrane region" description="Helical" evidence="1">
    <location>
        <begin position="131"/>
        <end position="150"/>
    </location>
</feature>
<evidence type="ECO:0008006" key="4">
    <source>
        <dbReference type="Google" id="ProtNLM"/>
    </source>
</evidence>
<name>A0AAV1T0Y0_9STRA</name>